<dbReference type="AlphaFoldDB" id="A0A8J8T908"/>
<dbReference type="Proteomes" id="UP000785679">
    <property type="component" value="Unassembled WGS sequence"/>
</dbReference>
<dbReference type="EMBL" id="RRYP01001561">
    <property type="protein sequence ID" value="TNV85773.1"/>
    <property type="molecule type" value="Genomic_DNA"/>
</dbReference>
<evidence type="ECO:0000313" key="1">
    <source>
        <dbReference type="EMBL" id="TNV85773.1"/>
    </source>
</evidence>
<keyword evidence="2" id="KW-1185">Reference proteome</keyword>
<evidence type="ECO:0000313" key="2">
    <source>
        <dbReference type="Proteomes" id="UP000785679"/>
    </source>
</evidence>
<name>A0A8J8T908_HALGN</name>
<accession>A0A8J8T908</accession>
<organism evidence="1 2">
    <name type="scientific">Halteria grandinella</name>
    <dbReference type="NCBI Taxonomy" id="5974"/>
    <lineage>
        <taxon>Eukaryota</taxon>
        <taxon>Sar</taxon>
        <taxon>Alveolata</taxon>
        <taxon>Ciliophora</taxon>
        <taxon>Intramacronucleata</taxon>
        <taxon>Spirotrichea</taxon>
        <taxon>Stichotrichia</taxon>
        <taxon>Sporadotrichida</taxon>
        <taxon>Halteriidae</taxon>
        <taxon>Halteria</taxon>
    </lineage>
</organism>
<reference evidence="1" key="1">
    <citation type="submission" date="2019-06" db="EMBL/GenBank/DDBJ databases">
        <authorList>
            <person name="Zheng W."/>
        </authorList>
    </citation>
    <scope>NUCLEOTIDE SEQUENCE</scope>
    <source>
        <strain evidence="1">QDHG01</strain>
    </source>
</reference>
<sequence length="132" mass="15117">MIMLLFQITMKLPISSLREVKQLKKIQTKKGIKKNQSYQRRLKKLQIYFNNLSLCIQKIMRGMQPLYLAAETQPSATTILLVSMQGRKISRDRTYTLQNQSELRGSQLNNSRVTQDSHSATLTLGTLCIASI</sequence>
<proteinExistence type="predicted"/>
<comment type="caution">
    <text evidence="1">The sequence shown here is derived from an EMBL/GenBank/DDBJ whole genome shotgun (WGS) entry which is preliminary data.</text>
</comment>
<gene>
    <name evidence="1" type="ORF">FGO68_gene8796</name>
</gene>
<protein>
    <submittedName>
        <fullName evidence="1">Uncharacterized protein</fullName>
    </submittedName>
</protein>